<feature type="compositionally biased region" description="Basic and acidic residues" evidence="3">
    <location>
        <begin position="46"/>
        <end position="61"/>
    </location>
</feature>
<dbReference type="NCBIfam" id="TIGR01845">
    <property type="entry name" value="outer_NodT"/>
    <property type="match status" value="1"/>
</dbReference>
<name>A0A3S0GT22_9BURK</name>
<feature type="region of interest" description="Disordered" evidence="3">
    <location>
        <begin position="34"/>
        <end position="63"/>
    </location>
</feature>
<dbReference type="AlphaFoldDB" id="A0A3S0GT22"/>
<dbReference type="GO" id="GO:0005886">
    <property type="term" value="C:plasma membrane"/>
    <property type="evidence" value="ECO:0007669"/>
    <property type="project" value="UniProtKB-SubCell"/>
</dbReference>
<feature type="compositionally biased region" description="Low complexity" evidence="3">
    <location>
        <begin position="129"/>
        <end position="139"/>
    </location>
</feature>
<feature type="chain" id="PRO_5018381025" evidence="2">
    <location>
        <begin position="27"/>
        <end position="489"/>
    </location>
</feature>
<evidence type="ECO:0000313" key="4">
    <source>
        <dbReference type="EMBL" id="RTQ30913.1"/>
    </source>
</evidence>
<accession>A0A3S0GT22</accession>
<comment type="subcellular location">
    <subcellularLocation>
        <location evidence="2">Cell membrane</location>
        <topology evidence="2">Lipid-anchor</topology>
    </subcellularLocation>
</comment>
<evidence type="ECO:0000256" key="1">
    <source>
        <dbReference type="ARBA" id="ARBA00007613"/>
    </source>
</evidence>
<dbReference type="InterPro" id="IPR010131">
    <property type="entry name" value="MdtP/NodT-like"/>
</dbReference>
<evidence type="ECO:0000313" key="5">
    <source>
        <dbReference type="Proteomes" id="UP000267418"/>
    </source>
</evidence>
<feature type="region of interest" description="Disordered" evidence="3">
    <location>
        <begin position="120"/>
        <end position="139"/>
    </location>
</feature>
<comment type="similarity">
    <text evidence="1 2">Belongs to the outer membrane factor (OMF) (TC 1.B.17) family.</text>
</comment>
<sequence>MTHPRFRLRALCALLAAATLAGCVNLAPVYSRPEAPVPKAWPASTDAKDTKDTKDTRDAKDGTVSATTGWQSFITDDRLRRTITLALANNRDLRVAVQNIEKARAQYGVQRAELFPSVSATAGGTRQRTSAATSSSGESSIGNTYTASLGFSSYELDLFGRVRNLNEAALQSYLSTEATTRSTQISLVAEVASAWLTLAADNERLKLAQDTLASQQRSYELTSRMKALGASTALALAQAQTTVDSARVDVAGYTAQVAQDRNALDLLAGATVPDELLPAAGMTTASALVEVPAGLPSTLLQQRPDVLAAEHTLQGSNADIGAARAAFFPTISLTASSGSSSTALSGLFKGGNSTWSFAPSISLPIFNAGSNRASLDSAKAQREIDLATYEKTVQTAFKEVADALAVRGSLGEKLAAQQSLVDATQKSFTLSEALYRNGSYSYLEVLDAQRSLYTAQQTLITLRLSEQSNRITLYKVMGGGDTAQPASAG</sequence>
<keyword evidence="2" id="KW-0449">Lipoprotein</keyword>
<keyword evidence="2" id="KW-0732">Signal</keyword>
<keyword evidence="2" id="KW-1134">Transmembrane beta strand</keyword>
<keyword evidence="2" id="KW-0564">Palmitate</keyword>
<dbReference type="OrthoDB" id="9770517at2"/>
<dbReference type="PANTHER" id="PTHR30203:SF32">
    <property type="entry name" value="CATION EFFLUX SYSTEM PROTEIN CUSC"/>
    <property type="match status" value="1"/>
</dbReference>
<feature type="signal peptide" evidence="2">
    <location>
        <begin position="1"/>
        <end position="26"/>
    </location>
</feature>
<dbReference type="PROSITE" id="PS51257">
    <property type="entry name" value="PROKAR_LIPOPROTEIN"/>
    <property type="match status" value="1"/>
</dbReference>
<gene>
    <name evidence="4" type="ORF">EJP69_28225</name>
</gene>
<evidence type="ECO:0000256" key="2">
    <source>
        <dbReference type="RuleBase" id="RU362097"/>
    </source>
</evidence>
<dbReference type="InterPro" id="IPR003423">
    <property type="entry name" value="OMP_efflux"/>
</dbReference>
<comment type="caution">
    <text evidence="4">The sequence shown here is derived from an EMBL/GenBank/DDBJ whole genome shotgun (WGS) entry which is preliminary data.</text>
</comment>
<proteinExistence type="inferred from homology"/>
<dbReference type="SUPFAM" id="SSF56954">
    <property type="entry name" value="Outer membrane efflux proteins (OEP)"/>
    <property type="match status" value="1"/>
</dbReference>
<keyword evidence="2" id="KW-0812">Transmembrane</keyword>
<dbReference type="Gene3D" id="2.20.200.10">
    <property type="entry name" value="Outer membrane efflux proteins (OEP)"/>
    <property type="match status" value="1"/>
</dbReference>
<dbReference type="EMBL" id="RXOE01000011">
    <property type="protein sequence ID" value="RTQ30913.1"/>
    <property type="molecule type" value="Genomic_DNA"/>
</dbReference>
<dbReference type="PANTHER" id="PTHR30203">
    <property type="entry name" value="OUTER MEMBRANE CATION EFFLUX PROTEIN"/>
    <property type="match status" value="1"/>
</dbReference>
<organism evidence="4 5">
    <name type="scientific">Variovorax gossypii</name>
    <dbReference type="NCBI Taxonomy" id="1679495"/>
    <lineage>
        <taxon>Bacteria</taxon>
        <taxon>Pseudomonadati</taxon>
        <taxon>Pseudomonadota</taxon>
        <taxon>Betaproteobacteria</taxon>
        <taxon>Burkholderiales</taxon>
        <taxon>Comamonadaceae</taxon>
        <taxon>Variovorax</taxon>
    </lineage>
</organism>
<protein>
    <submittedName>
        <fullName evidence="4">Efflux transporter outer membrane subunit</fullName>
    </submittedName>
</protein>
<evidence type="ECO:0000256" key="3">
    <source>
        <dbReference type="SAM" id="MobiDB-lite"/>
    </source>
</evidence>
<reference evidence="4 5" key="1">
    <citation type="submission" date="2018-12" db="EMBL/GenBank/DDBJ databases">
        <title>The genome of Variovorax gossypii DSM 100435.</title>
        <authorList>
            <person name="Gao J."/>
            <person name="Sun J."/>
        </authorList>
    </citation>
    <scope>NUCLEOTIDE SEQUENCE [LARGE SCALE GENOMIC DNA]</scope>
    <source>
        <strain evidence="4 5">DSM 100435</strain>
    </source>
</reference>
<keyword evidence="2" id="KW-0472">Membrane</keyword>
<dbReference type="GO" id="GO:0015562">
    <property type="term" value="F:efflux transmembrane transporter activity"/>
    <property type="evidence" value="ECO:0007669"/>
    <property type="project" value="InterPro"/>
</dbReference>
<keyword evidence="5" id="KW-1185">Reference proteome</keyword>
<dbReference type="Gene3D" id="1.20.1600.10">
    <property type="entry name" value="Outer membrane efflux proteins (OEP)"/>
    <property type="match status" value="1"/>
</dbReference>
<dbReference type="Pfam" id="PF02321">
    <property type="entry name" value="OEP"/>
    <property type="match status" value="2"/>
</dbReference>
<dbReference type="Proteomes" id="UP000267418">
    <property type="component" value="Unassembled WGS sequence"/>
</dbReference>